<keyword evidence="8" id="KW-0862">Zinc</keyword>
<dbReference type="PANTHER" id="PTHR21240">
    <property type="entry name" value="2-AMINO-3-CARBOXYLMUCONATE-6-SEMIALDEHYDE DECARBOXYLASE"/>
    <property type="match status" value="1"/>
</dbReference>
<comment type="similarity">
    <text evidence="2">Belongs to the metallo-dependent hydrolases superfamily. ACMSD family.</text>
</comment>
<dbReference type="PANTHER" id="PTHR21240:SF27">
    <property type="entry name" value="2-AMINO-3-CARBOXYMUCONATE-6-SEMIALDEHYDE DECARBOXYLASE"/>
    <property type="match status" value="1"/>
</dbReference>
<evidence type="ECO:0000256" key="9">
    <source>
        <dbReference type="ARBA" id="ARBA00023239"/>
    </source>
</evidence>
<evidence type="ECO:0000256" key="2">
    <source>
        <dbReference type="ARBA" id="ARBA00005871"/>
    </source>
</evidence>
<dbReference type="EC" id="4.1.1.45" evidence="4"/>
<keyword evidence="13" id="KW-1185">Reference proteome</keyword>
<sequence length="374" mass="40487">MTAGPAPRSPAPDARAPVVDVHTHVVPKGWPDLGAACGGSGWPWLRVDSERAAMIMVGETEFRPVGAECWDAPTRLADMAADGVDVQVVSPTPVFFGYDRPAGQAAKVARIFNDLTLEVTAGGGDRLVPFCQVPLQDPDAACAELDRCLAAGHVGVEIGNHVGDRDLDDAGVVTFLQHCAHVGAPVFVHPWDMPDGPRLDRWMARWLTGMPAETHLSVLAMILGGVFDRVPETLRICFAHGGGSFPFWLGRADNAWHRRGDLVRGASTAPPSAYVDRFCVDSVVFAPAALRLLVDTMGEDRVLVGSDYPYPLGERPAGRVVREADFLTAGQRAKLLSANALRFLGLERRFAIRELLSIDRDWAGLLEDDKTPRF</sequence>
<feature type="domain" description="Amidohydrolase-related" evidence="11">
    <location>
        <begin position="19"/>
        <end position="346"/>
    </location>
</feature>
<evidence type="ECO:0000256" key="6">
    <source>
        <dbReference type="ARBA" id="ARBA00022723"/>
    </source>
</evidence>
<dbReference type="InterPro" id="IPR006680">
    <property type="entry name" value="Amidohydro-rel"/>
</dbReference>
<evidence type="ECO:0000256" key="5">
    <source>
        <dbReference type="ARBA" id="ARBA00021214"/>
    </source>
</evidence>
<dbReference type="EMBL" id="JBHSQQ010000254">
    <property type="protein sequence ID" value="MFC5945060.1"/>
    <property type="molecule type" value="Genomic_DNA"/>
</dbReference>
<comment type="caution">
    <text evidence="12">The sequence shown here is derived from an EMBL/GenBank/DDBJ whole genome shotgun (WGS) entry which is preliminary data.</text>
</comment>
<accession>A0ABW1HWC8</accession>
<evidence type="ECO:0000256" key="10">
    <source>
        <dbReference type="ARBA" id="ARBA00031120"/>
    </source>
</evidence>
<dbReference type="Proteomes" id="UP001596207">
    <property type="component" value="Unassembled WGS sequence"/>
</dbReference>
<evidence type="ECO:0000313" key="13">
    <source>
        <dbReference type="Proteomes" id="UP001596207"/>
    </source>
</evidence>
<dbReference type="Pfam" id="PF04909">
    <property type="entry name" value="Amidohydro_2"/>
    <property type="match status" value="1"/>
</dbReference>
<name>A0ABW1HWC8_9ACTN</name>
<dbReference type="InterPro" id="IPR032466">
    <property type="entry name" value="Metal_Hydrolase"/>
</dbReference>
<proteinExistence type="inferred from homology"/>
<evidence type="ECO:0000256" key="3">
    <source>
        <dbReference type="ARBA" id="ARBA00011245"/>
    </source>
</evidence>
<evidence type="ECO:0000256" key="8">
    <source>
        <dbReference type="ARBA" id="ARBA00022833"/>
    </source>
</evidence>
<keyword evidence="6" id="KW-0479">Metal-binding</keyword>
<reference evidence="13" key="1">
    <citation type="journal article" date="2019" name="Int. J. Syst. Evol. Microbiol.">
        <title>The Global Catalogue of Microorganisms (GCM) 10K type strain sequencing project: providing services to taxonomists for standard genome sequencing and annotation.</title>
        <authorList>
            <consortium name="The Broad Institute Genomics Platform"/>
            <consortium name="The Broad Institute Genome Sequencing Center for Infectious Disease"/>
            <person name="Wu L."/>
            <person name="Ma J."/>
        </authorList>
    </citation>
    <scope>NUCLEOTIDE SEQUENCE [LARGE SCALE GENOMIC DNA]</scope>
    <source>
        <strain evidence="13">CGMCC 4.7173</strain>
    </source>
</reference>
<dbReference type="Gene3D" id="3.20.20.140">
    <property type="entry name" value="Metal-dependent hydrolases"/>
    <property type="match status" value="1"/>
</dbReference>
<comment type="subunit">
    <text evidence="3">Monomer.</text>
</comment>
<evidence type="ECO:0000259" key="11">
    <source>
        <dbReference type="Pfam" id="PF04909"/>
    </source>
</evidence>
<keyword evidence="9" id="KW-0456">Lyase</keyword>
<dbReference type="InterPro" id="IPR032465">
    <property type="entry name" value="ACMSD"/>
</dbReference>
<gene>
    <name evidence="12" type="ORF">ACFPZ4_26755</name>
</gene>
<dbReference type="RefSeq" id="WP_353900868.1">
    <property type="nucleotide sequence ID" value="NZ_CP158970.1"/>
</dbReference>
<organism evidence="12 13">
    <name type="scientific">Micromonospora harpali</name>
    <dbReference type="NCBI Taxonomy" id="1490225"/>
    <lineage>
        <taxon>Bacteria</taxon>
        <taxon>Bacillati</taxon>
        <taxon>Actinomycetota</taxon>
        <taxon>Actinomycetes</taxon>
        <taxon>Micromonosporales</taxon>
        <taxon>Micromonosporaceae</taxon>
        <taxon>Micromonospora</taxon>
    </lineage>
</organism>
<protein>
    <recommendedName>
        <fullName evidence="5">2-amino-3-carboxymuconate-6-semialdehyde decarboxylase</fullName>
        <ecNumber evidence="4">4.1.1.45</ecNumber>
    </recommendedName>
    <alternativeName>
        <fullName evidence="10">Picolinate carboxylase</fullName>
    </alternativeName>
</protein>
<evidence type="ECO:0000256" key="7">
    <source>
        <dbReference type="ARBA" id="ARBA00022793"/>
    </source>
</evidence>
<dbReference type="SUPFAM" id="SSF51556">
    <property type="entry name" value="Metallo-dependent hydrolases"/>
    <property type="match status" value="1"/>
</dbReference>
<comment type="pathway">
    <text evidence="1">Secondary metabolite metabolism; quinolate metabolism.</text>
</comment>
<keyword evidence="7" id="KW-0210">Decarboxylase</keyword>
<evidence type="ECO:0000256" key="4">
    <source>
        <dbReference type="ARBA" id="ARBA00012365"/>
    </source>
</evidence>
<evidence type="ECO:0000313" key="12">
    <source>
        <dbReference type="EMBL" id="MFC5945060.1"/>
    </source>
</evidence>
<evidence type="ECO:0000256" key="1">
    <source>
        <dbReference type="ARBA" id="ARBA00005079"/>
    </source>
</evidence>